<dbReference type="InterPro" id="IPR013815">
    <property type="entry name" value="ATP_grasp_subdomain_1"/>
</dbReference>
<name>A0ABU9X818_9GAMM</name>
<dbReference type="PROSITE" id="PS50975">
    <property type="entry name" value="ATP_GRASP"/>
    <property type="match status" value="1"/>
</dbReference>
<keyword evidence="3" id="KW-0067">ATP-binding</keyword>
<dbReference type="Gene3D" id="3.40.50.20">
    <property type="match status" value="1"/>
</dbReference>
<proteinExistence type="inferred from homology"/>
<gene>
    <name evidence="5" type="ORF">AAIR29_04485</name>
</gene>
<dbReference type="PANTHER" id="PTHR23132:SF23">
    <property type="entry name" value="D-ALANINE--D-ALANINE LIGASE B"/>
    <property type="match status" value="1"/>
</dbReference>
<evidence type="ECO:0000256" key="1">
    <source>
        <dbReference type="ARBA" id="ARBA00010871"/>
    </source>
</evidence>
<accession>A0ABU9X818</accession>
<evidence type="ECO:0000313" key="6">
    <source>
        <dbReference type="Proteomes" id="UP001461960"/>
    </source>
</evidence>
<dbReference type="RefSeq" id="WP_299220754.1">
    <property type="nucleotide sequence ID" value="NZ_JBDGHN010000002.1"/>
</dbReference>
<reference evidence="5 6" key="1">
    <citation type="submission" date="2024-05" db="EMBL/GenBank/DDBJ databases">
        <authorList>
            <person name="Kim H.-Y."/>
            <person name="Kim E."/>
            <person name="Cai Y."/>
            <person name="Yang S.-M."/>
            <person name="Lee W."/>
        </authorList>
    </citation>
    <scope>NUCLEOTIDE SEQUENCE [LARGE SCALE GENOMIC DNA]</scope>
    <source>
        <strain evidence="5 6">FBL11</strain>
    </source>
</reference>
<dbReference type="InterPro" id="IPR011095">
    <property type="entry name" value="Dala_Dala_lig_C"/>
</dbReference>
<protein>
    <recommendedName>
        <fullName evidence="4">ATP-grasp domain-containing protein</fullName>
    </recommendedName>
</protein>
<dbReference type="InterPro" id="IPR011761">
    <property type="entry name" value="ATP-grasp"/>
</dbReference>
<keyword evidence="2" id="KW-0436">Ligase</keyword>
<evidence type="ECO:0000313" key="5">
    <source>
        <dbReference type="EMBL" id="MEN2750886.1"/>
    </source>
</evidence>
<keyword evidence="3" id="KW-0547">Nucleotide-binding</keyword>
<dbReference type="SUPFAM" id="SSF56059">
    <property type="entry name" value="Glutathione synthetase ATP-binding domain-like"/>
    <property type="match status" value="1"/>
</dbReference>
<evidence type="ECO:0000256" key="3">
    <source>
        <dbReference type="PROSITE-ProRule" id="PRU00409"/>
    </source>
</evidence>
<evidence type="ECO:0000259" key="4">
    <source>
        <dbReference type="PROSITE" id="PS50975"/>
    </source>
</evidence>
<comment type="caution">
    <text evidence="5">The sequence shown here is derived from an EMBL/GenBank/DDBJ whole genome shotgun (WGS) entry which is preliminary data.</text>
</comment>
<dbReference type="EMBL" id="JBDGHN010000002">
    <property type="protein sequence ID" value="MEN2750886.1"/>
    <property type="molecule type" value="Genomic_DNA"/>
</dbReference>
<dbReference type="Gene3D" id="3.30.470.20">
    <property type="entry name" value="ATP-grasp fold, B domain"/>
    <property type="match status" value="1"/>
</dbReference>
<feature type="domain" description="ATP-grasp" evidence="4">
    <location>
        <begin position="155"/>
        <end position="363"/>
    </location>
</feature>
<dbReference type="Gene3D" id="3.30.1490.20">
    <property type="entry name" value="ATP-grasp fold, A domain"/>
    <property type="match status" value="1"/>
</dbReference>
<evidence type="ECO:0000256" key="2">
    <source>
        <dbReference type="ARBA" id="ARBA00022598"/>
    </source>
</evidence>
<comment type="similarity">
    <text evidence="1">Belongs to the D-alanine--D-alanine ligase family.</text>
</comment>
<keyword evidence="6" id="KW-1185">Reference proteome</keyword>
<dbReference type="Proteomes" id="UP001461960">
    <property type="component" value="Unassembled WGS sequence"/>
</dbReference>
<dbReference type="PANTHER" id="PTHR23132">
    <property type="entry name" value="D-ALANINE--D-ALANINE LIGASE"/>
    <property type="match status" value="1"/>
</dbReference>
<sequence length="370" mass="41010">MQMHLSALNLYSVVIHNIINNKGERVIISKRVILHLVGSPTDQFYCDLSRFYADNCIRALADPARYTFQIAYITPNKKWCFPASLDDADITAAKALSLAEAVQVLSKQHIDIALPQMFCRSGMTDYRALLDLLNIPYVGNTPELMALTADKAKAKAVVAAAGVVVPESELLRLGDKPSFKPPVVVKPAQADNSLGVTLVNTEAEYATALEMAFAESDEVLVERFIELGREIRCGIIEKKGELICLPLEEYRMDAQTHPIRAYSSKLTEDAQGGLAFAGKDSTQTWLVNTDDPDITRVWEAAKLSHRALGCRHYSLFDFRIDSQGKPWFLEAGLYCSFAPKSVIPTMVKETGITLSAFFQQMVDETLAKPK</sequence>
<dbReference type="Pfam" id="PF07478">
    <property type="entry name" value="Dala_Dala_lig_C"/>
    <property type="match status" value="1"/>
</dbReference>
<organism evidence="5 6">
    <name type="scientific">Psychrobacter saeujeotis</name>
    <dbReference type="NCBI Taxonomy" id="3143436"/>
    <lineage>
        <taxon>Bacteria</taxon>
        <taxon>Pseudomonadati</taxon>
        <taxon>Pseudomonadota</taxon>
        <taxon>Gammaproteobacteria</taxon>
        <taxon>Moraxellales</taxon>
        <taxon>Moraxellaceae</taxon>
        <taxon>Psychrobacter</taxon>
    </lineage>
</organism>